<dbReference type="OrthoDB" id="49490at2"/>
<name>A0A521BJG5_9SPHI</name>
<keyword evidence="4" id="KW-1185">Reference proteome</keyword>
<evidence type="ECO:0000313" key="4">
    <source>
        <dbReference type="Proteomes" id="UP000315971"/>
    </source>
</evidence>
<dbReference type="SUPFAM" id="SSF48208">
    <property type="entry name" value="Six-hairpin glycosidases"/>
    <property type="match status" value="1"/>
</dbReference>
<sequence>MSADAIIQVENKFYVSANSTYADDRTRVLNHIDTFGIFDRWGDIKQLGEEIQGIYHEGTRYISDIEFRINNSRPLLLSSAIKEQNEILSVDLTNQLIEFSEKENKPLIPKGILHIRRRKFVRNGACYGLIEFENYGTEKYDFDASIYFQADFKDIFEVRGIKRARRGEIFEIKHLTDKSISIKYKGLDNIVRETEIILDQKPDDWEHQTKGVFHLSLEPHAGFVLEYSLHFKIGNHSSKNMTFAGAKNQIVKELTQSNGLFARVYTANEQFNHWINRSQADLLSLLAKTPHGLYPYAGVPWYNTAFGRDGIITALETLWIAPTIAKDVLQFLAKNQAVKLNAFQDAEPGKILHETRGGELVECNEIPFKQYYGSVDSTPLFLVLCGAYYQRTADLKFIKQLWPYIELALEWMDKYGDINKDGFVEYQHKSVNGLFNQGWKDSHDSISDEIGNIAEPPIALCEVQGYIYDAKNKISQLAEVLGKKELAERLHTEAEQLKIKFNKLFWDEKLNSYVLAIDGNKNSCRVLSSNAGHCLFSGIADSDKAAKLVKTLLGENMFSGWGIRTLASNEVRYNPMSYHNGSVWPHDVAIIASGFSKYGFREEAMQLTGALFDASLFIDLQRLPELFCGFEKRKGEGPTAYPVACSPQAWSVGAVFLLLEACLHMEIDAVHKMMTFKSPILPNYLDSIVIDDLILGDNEHTSFEIHRYKGHTVINVKDKPVNWKIFTIK</sequence>
<protein>
    <submittedName>
        <fullName evidence="3">Glycogen debranching enzyme (Alpha-1,6-glucosidase)</fullName>
    </submittedName>
</protein>
<proteinExistence type="predicted"/>
<dbReference type="InterPro" id="IPR012341">
    <property type="entry name" value="6hp_glycosidase-like_sf"/>
</dbReference>
<dbReference type="AlphaFoldDB" id="A0A521BJG5"/>
<accession>A0A521BJG5</accession>
<reference evidence="3 4" key="1">
    <citation type="submission" date="2017-05" db="EMBL/GenBank/DDBJ databases">
        <authorList>
            <person name="Varghese N."/>
            <person name="Submissions S."/>
        </authorList>
    </citation>
    <scope>NUCLEOTIDE SEQUENCE [LARGE SCALE GENOMIC DNA]</scope>
    <source>
        <strain evidence="3 4">DSM 21342</strain>
    </source>
</reference>
<dbReference type="InterPro" id="IPR008928">
    <property type="entry name" value="6-hairpin_glycosidase_sf"/>
</dbReference>
<organism evidence="3 4">
    <name type="scientific">Solitalea koreensis</name>
    <dbReference type="NCBI Taxonomy" id="543615"/>
    <lineage>
        <taxon>Bacteria</taxon>
        <taxon>Pseudomonadati</taxon>
        <taxon>Bacteroidota</taxon>
        <taxon>Sphingobacteriia</taxon>
        <taxon>Sphingobacteriales</taxon>
        <taxon>Sphingobacteriaceae</taxon>
        <taxon>Solitalea</taxon>
    </lineage>
</organism>
<dbReference type="Pfam" id="PF22422">
    <property type="entry name" value="MGH1-like_GH"/>
    <property type="match status" value="1"/>
</dbReference>
<evidence type="ECO:0000259" key="2">
    <source>
        <dbReference type="Pfam" id="PF22422"/>
    </source>
</evidence>
<dbReference type="Pfam" id="PF14742">
    <property type="entry name" value="GDE_N_bis"/>
    <property type="match status" value="1"/>
</dbReference>
<dbReference type="InterPro" id="IPR054491">
    <property type="entry name" value="MGH1-like_GH"/>
</dbReference>
<feature type="domain" description="Mannosylglycerate hydrolase MGH1-like glycoside hydrolase" evidence="2">
    <location>
        <begin position="310"/>
        <end position="612"/>
    </location>
</feature>
<dbReference type="GO" id="GO:0005975">
    <property type="term" value="P:carbohydrate metabolic process"/>
    <property type="evidence" value="ECO:0007669"/>
    <property type="project" value="InterPro"/>
</dbReference>
<gene>
    <name evidence="3" type="ORF">SAMN06265350_102220</name>
</gene>
<dbReference type="Proteomes" id="UP000315971">
    <property type="component" value="Unassembled WGS sequence"/>
</dbReference>
<evidence type="ECO:0000313" key="3">
    <source>
        <dbReference type="EMBL" id="SMO46810.1"/>
    </source>
</evidence>
<evidence type="ECO:0000259" key="1">
    <source>
        <dbReference type="Pfam" id="PF14742"/>
    </source>
</evidence>
<dbReference type="InterPro" id="IPR032856">
    <property type="entry name" value="GDE_N_bis"/>
</dbReference>
<dbReference type="Gene3D" id="1.50.10.10">
    <property type="match status" value="1"/>
</dbReference>
<dbReference type="RefSeq" id="WP_142601735.1">
    <property type="nucleotide sequence ID" value="NZ_FXSZ01000002.1"/>
</dbReference>
<feature type="domain" description="Putative glycogen debranching enzyme N-terminal" evidence="1">
    <location>
        <begin position="29"/>
        <end position="227"/>
    </location>
</feature>
<dbReference type="EMBL" id="FXSZ01000002">
    <property type="protein sequence ID" value="SMO46810.1"/>
    <property type="molecule type" value="Genomic_DNA"/>
</dbReference>